<evidence type="ECO:0000313" key="1">
    <source>
        <dbReference type="EMBL" id="KAL3383797.1"/>
    </source>
</evidence>
<organism evidence="1 2">
    <name type="scientific">Trichogramma kaykai</name>
    <dbReference type="NCBI Taxonomy" id="54128"/>
    <lineage>
        <taxon>Eukaryota</taxon>
        <taxon>Metazoa</taxon>
        <taxon>Ecdysozoa</taxon>
        <taxon>Arthropoda</taxon>
        <taxon>Hexapoda</taxon>
        <taxon>Insecta</taxon>
        <taxon>Pterygota</taxon>
        <taxon>Neoptera</taxon>
        <taxon>Endopterygota</taxon>
        <taxon>Hymenoptera</taxon>
        <taxon>Apocrita</taxon>
        <taxon>Proctotrupomorpha</taxon>
        <taxon>Chalcidoidea</taxon>
        <taxon>Trichogrammatidae</taxon>
        <taxon>Trichogramma</taxon>
    </lineage>
</organism>
<reference evidence="1 2" key="1">
    <citation type="journal article" date="2024" name="bioRxiv">
        <title>A reference genome for Trichogramma kaykai: A tiny desert-dwelling parasitoid wasp with competing sex-ratio distorters.</title>
        <authorList>
            <person name="Culotta J."/>
            <person name="Lindsey A.R."/>
        </authorList>
    </citation>
    <scope>NUCLEOTIDE SEQUENCE [LARGE SCALE GENOMIC DNA]</scope>
    <source>
        <strain evidence="1 2">KSX58</strain>
    </source>
</reference>
<accession>A0ABD2VSS8</accession>
<proteinExistence type="predicted"/>
<evidence type="ECO:0000313" key="2">
    <source>
        <dbReference type="Proteomes" id="UP001627154"/>
    </source>
</evidence>
<gene>
    <name evidence="1" type="ORF">TKK_020171</name>
</gene>
<comment type="caution">
    <text evidence="1">The sequence shown here is derived from an EMBL/GenBank/DDBJ whole genome shotgun (WGS) entry which is preliminary data.</text>
</comment>
<sequence>MSGEYRIVAPLTCSQKEESEGELLSLRSSGSSGSSGSGITAFCKLRAEQFFPPTRLRQAAACNAHNDYTLGHYVKPARYILRGYTDRPAYVEEDRPRMRVDCVHCVTHDIH</sequence>
<dbReference type="AlphaFoldDB" id="A0ABD2VSS8"/>
<keyword evidence="2" id="KW-1185">Reference proteome</keyword>
<name>A0ABD2VSS8_9HYME</name>
<dbReference type="EMBL" id="JBJJXI010000181">
    <property type="protein sequence ID" value="KAL3383797.1"/>
    <property type="molecule type" value="Genomic_DNA"/>
</dbReference>
<protein>
    <submittedName>
        <fullName evidence="1">Uncharacterized protein</fullName>
    </submittedName>
</protein>
<dbReference type="Proteomes" id="UP001627154">
    <property type="component" value="Unassembled WGS sequence"/>
</dbReference>